<gene>
    <name evidence="2" type="ORF">MMF94_43055</name>
</gene>
<protein>
    <submittedName>
        <fullName evidence="2">Histidinol-phosphate transaminase</fullName>
        <ecNumber evidence="2">2.6.1.9</ecNumber>
    </submittedName>
</protein>
<evidence type="ECO:0000313" key="3">
    <source>
        <dbReference type="Proteomes" id="UP001299970"/>
    </source>
</evidence>
<feature type="region of interest" description="Disordered" evidence="1">
    <location>
        <begin position="1"/>
        <end position="23"/>
    </location>
</feature>
<comment type="caution">
    <text evidence="2">The sequence shown here is derived from an EMBL/GenBank/DDBJ whole genome shotgun (WGS) entry which is preliminary data.</text>
</comment>
<sequence length="77" mass="8278">MGGEVTLDDLPLRDDLRGRSPYGAPQLDVAVRLNTNENPYPPPPELVADVTAAVAAAAVDLHRYPDRNAEALRTDLA</sequence>
<feature type="non-terminal residue" evidence="2">
    <location>
        <position position="77"/>
    </location>
</feature>
<keyword evidence="2" id="KW-0032">Aminotransferase</keyword>
<dbReference type="InterPro" id="IPR015422">
    <property type="entry name" value="PyrdxlP-dep_Trfase_small"/>
</dbReference>
<dbReference type="Gene3D" id="3.90.1150.10">
    <property type="entry name" value="Aspartate Aminotransferase, domain 1"/>
    <property type="match status" value="1"/>
</dbReference>
<keyword evidence="3" id="KW-1185">Reference proteome</keyword>
<dbReference type="Gene3D" id="3.40.640.10">
    <property type="entry name" value="Type I PLP-dependent aspartate aminotransferase-like (Major domain)"/>
    <property type="match status" value="1"/>
</dbReference>
<dbReference type="Proteomes" id="UP001299970">
    <property type="component" value="Unassembled WGS sequence"/>
</dbReference>
<dbReference type="InterPro" id="IPR015424">
    <property type="entry name" value="PyrdxlP-dep_Trfase"/>
</dbReference>
<dbReference type="SUPFAM" id="SSF53383">
    <property type="entry name" value="PLP-dependent transferases"/>
    <property type="match status" value="1"/>
</dbReference>
<dbReference type="EC" id="2.6.1.9" evidence="2"/>
<dbReference type="EMBL" id="JAKXMK010000085">
    <property type="protein sequence ID" value="MCH6172479.1"/>
    <property type="molecule type" value="Genomic_DNA"/>
</dbReference>
<organism evidence="2 3">
    <name type="scientific">Pseudonocardia alaniniphila</name>
    <dbReference type="NCBI Taxonomy" id="75291"/>
    <lineage>
        <taxon>Bacteria</taxon>
        <taxon>Bacillati</taxon>
        <taxon>Actinomycetota</taxon>
        <taxon>Actinomycetes</taxon>
        <taxon>Pseudonocardiales</taxon>
        <taxon>Pseudonocardiaceae</taxon>
        <taxon>Pseudonocardia</taxon>
    </lineage>
</organism>
<dbReference type="GO" id="GO:0004400">
    <property type="term" value="F:histidinol-phosphate transaminase activity"/>
    <property type="evidence" value="ECO:0007669"/>
    <property type="project" value="UniProtKB-EC"/>
</dbReference>
<name>A0ABS9TVA5_9PSEU</name>
<reference evidence="2 3" key="1">
    <citation type="submission" date="2022-03" db="EMBL/GenBank/DDBJ databases">
        <title>Pseudonocardia alaer sp. nov., a novel actinomycete isolated from reed forest soil.</title>
        <authorList>
            <person name="Wang L."/>
        </authorList>
    </citation>
    <scope>NUCLEOTIDE SEQUENCE [LARGE SCALE GENOMIC DNA]</scope>
    <source>
        <strain evidence="2 3">Y-16303</strain>
    </source>
</reference>
<keyword evidence="2" id="KW-0808">Transferase</keyword>
<evidence type="ECO:0000256" key="1">
    <source>
        <dbReference type="SAM" id="MobiDB-lite"/>
    </source>
</evidence>
<dbReference type="InterPro" id="IPR015421">
    <property type="entry name" value="PyrdxlP-dep_Trfase_major"/>
</dbReference>
<accession>A0ABS9TVA5</accession>
<proteinExistence type="predicted"/>
<evidence type="ECO:0000313" key="2">
    <source>
        <dbReference type="EMBL" id="MCH6172479.1"/>
    </source>
</evidence>